<dbReference type="PANTHER" id="PTHR10241:SF25">
    <property type="entry name" value="TOMOSYN, ISOFORM C"/>
    <property type="match status" value="1"/>
</dbReference>
<dbReference type="Gene3D" id="2.130.10.10">
    <property type="entry name" value="YVTN repeat-like/Quinoprotein amine dehydrogenase"/>
    <property type="match status" value="1"/>
</dbReference>
<keyword evidence="2" id="KW-0963">Cytoplasm</keyword>
<dbReference type="RefSeq" id="XP_635968.1">
    <property type="nucleotide sequence ID" value="XM_630876.1"/>
</dbReference>
<dbReference type="EMBL" id="AAFI02000149">
    <property type="protein sequence ID" value="EAL62467.1"/>
    <property type="molecule type" value="Genomic_DNA"/>
</dbReference>
<comment type="caution">
    <text evidence="7">The sequence shown here is derived from an EMBL/GenBank/DDBJ whole genome shotgun (WGS) entry which is preliminary data.</text>
</comment>
<evidence type="ECO:0000313" key="8">
    <source>
        <dbReference type="Proteomes" id="UP000002195"/>
    </source>
</evidence>
<keyword evidence="4" id="KW-0175">Coiled coil</keyword>
<dbReference type="GO" id="GO:0006893">
    <property type="term" value="P:Golgi to plasma membrane transport"/>
    <property type="evidence" value="ECO:0000318"/>
    <property type="project" value="GO_Central"/>
</dbReference>
<evidence type="ECO:0000313" key="7">
    <source>
        <dbReference type="EMBL" id="EAL62467.1"/>
    </source>
</evidence>
<feature type="compositionally biased region" description="Low complexity" evidence="5">
    <location>
        <begin position="560"/>
        <end position="573"/>
    </location>
</feature>
<dbReference type="FunCoup" id="Q54GV1">
    <property type="interactions" value="23"/>
</dbReference>
<evidence type="ECO:0000256" key="3">
    <source>
        <dbReference type="ARBA" id="ARBA00023329"/>
    </source>
</evidence>
<dbReference type="Gene3D" id="1.20.5.110">
    <property type="match status" value="1"/>
</dbReference>
<dbReference type="PANTHER" id="PTHR10241">
    <property type="entry name" value="LETHAL 2 GIANT LARVAE PROTEIN"/>
    <property type="match status" value="1"/>
</dbReference>
<name>Q54GV1_DICDI</name>
<dbReference type="InParanoid" id="Q54GV1"/>
<comment type="subcellular location">
    <subcellularLocation>
        <location evidence="1">Cytoplasmic vesicle membrane</location>
    </subcellularLocation>
</comment>
<reference evidence="7 8" key="1">
    <citation type="journal article" date="2005" name="Nature">
        <title>The genome of the social amoeba Dictyostelium discoideum.</title>
        <authorList>
            <consortium name="The Dictyostelium discoideum Sequencing Consortium"/>
            <person name="Eichinger L."/>
            <person name="Pachebat J.A."/>
            <person name="Glockner G."/>
            <person name="Rajandream M.A."/>
            <person name="Sucgang R."/>
            <person name="Berriman M."/>
            <person name="Song J."/>
            <person name="Olsen R."/>
            <person name="Szafranski K."/>
            <person name="Xu Q."/>
            <person name="Tunggal B."/>
            <person name="Kummerfeld S."/>
            <person name="Madera M."/>
            <person name="Konfortov B.A."/>
            <person name="Rivero F."/>
            <person name="Bankier A.T."/>
            <person name="Lehmann R."/>
            <person name="Hamlin N."/>
            <person name="Davies R."/>
            <person name="Gaudet P."/>
            <person name="Fey P."/>
            <person name="Pilcher K."/>
            <person name="Chen G."/>
            <person name="Saunders D."/>
            <person name="Sodergren E."/>
            <person name="Davis P."/>
            <person name="Kerhornou A."/>
            <person name="Nie X."/>
            <person name="Hall N."/>
            <person name="Anjard C."/>
            <person name="Hemphill L."/>
            <person name="Bason N."/>
            <person name="Farbrother P."/>
            <person name="Desany B."/>
            <person name="Just E."/>
            <person name="Morio T."/>
            <person name="Rost R."/>
            <person name="Churcher C."/>
            <person name="Cooper J."/>
            <person name="Haydock S."/>
            <person name="van Driessche N."/>
            <person name="Cronin A."/>
            <person name="Goodhead I."/>
            <person name="Muzny D."/>
            <person name="Mourier T."/>
            <person name="Pain A."/>
            <person name="Lu M."/>
            <person name="Harper D."/>
            <person name="Lindsay R."/>
            <person name="Hauser H."/>
            <person name="James K."/>
            <person name="Quiles M."/>
            <person name="Madan Babu M."/>
            <person name="Saito T."/>
            <person name="Buchrieser C."/>
            <person name="Wardroper A."/>
            <person name="Felder M."/>
            <person name="Thangavelu M."/>
            <person name="Johnson D."/>
            <person name="Knights A."/>
            <person name="Loulseged H."/>
            <person name="Mungall K."/>
            <person name="Oliver K."/>
            <person name="Price C."/>
            <person name="Quail M.A."/>
            <person name="Urushihara H."/>
            <person name="Hernandez J."/>
            <person name="Rabbinowitsch E."/>
            <person name="Steffen D."/>
            <person name="Sanders M."/>
            <person name="Ma J."/>
            <person name="Kohara Y."/>
            <person name="Sharp S."/>
            <person name="Simmonds M."/>
            <person name="Spiegler S."/>
            <person name="Tivey A."/>
            <person name="Sugano S."/>
            <person name="White B."/>
            <person name="Walker D."/>
            <person name="Woodward J."/>
            <person name="Winckler T."/>
            <person name="Tanaka Y."/>
            <person name="Shaulsky G."/>
            <person name="Schleicher M."/>
            <person name="Weinstock G."/>
            <person name="Rosenthal A."/>
            <person name="Cox E.C."/>
            <person name="Chisholm R.L."/>
            <person name="Gibbs R."/>
            <person name="Loomis W.F."/>
            <person name="Platzer M."/>
            <person name="Kay R.R."/>
            <person name="Williams J."/>
            <person name="Dear P.H."/>
            <person name="Noegel A.A."/>
            <person name="Barrell B."/>
            <person name="Kuspa A."/>
        </authorList>
    </citation>
    <scope>NUCLEOTIDE SEQUENCE [LARGE SCALE GENOMIC DNA]</scope>
    <source>
        <strain evidence="7 8">AX4</strain>
    </source>
</reference>
<dbReference type="GO" id="GO:0005737">
    <property type="term" value="C:cytoplasm"/>
    <property type="evidence" value="ECO:0000318"/>
    <property type="project" value="GO_Central"/>
</dbReference>
<evidence type="ECO:0000256" key="2">
    <source>
        <dbReference type="ARBA" id="ARBA00022490"/>
    </source>
</evidence>
<dbReference type="CDD" id="cd15873">
    <property type="entry name" value="R-SNARE_STXBP5_6"/>
    <property type="match status" value="1"/>
</dbReference>
<dbReference type="GO" id="GO:0030659">
    <property type="term" value="C:cytoplasmic vesicle membrane"/>
    <property type="evidence" value="ECO:0007669"/>
    <property type="project" value="UniProtKB-SubCell"/>
</dbReference>
<dbReference type="AlphaFoldDB" id="Q54GV1"/>
<dbReference type="GO" id="GO:0005096">
    <property type="term" value="F:GTPase activator activity"/>
    <property type="evidence" value="ECO:0000318"/>
    <property type="project" value="GO_Central"/>
</dbReference>
<feature type="region of interest" description="Disordered" evidence="5">
    <location>
        <begin position="560"/>
        <end position="587"/>
    </location>
</feature>
<evidence type="ECO:0000259" key="6">
    <source>
        <dbReference type="PROSITE" id="PS50892"/>
    </source>
</evidence>
<dbReference type="SUPFAM" id="SSF58038">
    <property type="entry name" value="SNARE fusion complex"/>
    <property type="match status" value="1"/>
</dbReference>
<keyword evidence="3" id="KW-0968">Cytoplasmic vesicle</keyword>
<evidence type="ECO:0000256" key="5">
    <source>
        <dbReference type="SAM" id="MobiDB-lite"/>
    </source>
</evidence>
<dbReference type="GO" id="GO:0019905">
    <property type="term" value="F:syntaxin binding"/>
    <property type="evidence" value="ECO:0000318"/>
    <property type="project" value="GO_Central"/>
</dbReference>
<keyword evidence="8" id="KW-1185">Reference proteome</keyword>
<sequence>MSIFNKIKKFIKDEDEDEEDIFKKPATPNKTPNKQDINEFGKNIFINGINGTKSALAFDNVLNLCAIGFNDGSFKIFGKNGYEIPLKAHTKSMIKKIYFIINSPFIIIVTDSSIEKWDYDRMKLNNILLYKTRITSICQSNGLKHLFFSTEDSMIQTYNIHNNFLSSYQLYDYEHNGQTSQQQQPEFDVKCNESIALPSCLKVNPINANQLLVGYNNGLILIFNLESKKIEKRIESFIKCGYCTSICWSRNGSKFVAGFLNGEIHLIKYSTQNSTSILIYKSQQQQQSQQSQQSQQQQYYPIDQLEILYTNNKKLILFKGVNNIDNIKSLILIKGDNFKNVNHLSSVQVFSNLLSYCPITTLPYYNNNGFVESLLLIESNGSNRLLELKIDQKTLFFSNPISCDEINLKSFSCNSSNNKVKLMKSYQCDSKTIDLIYQLFESNNNMKSSINGGPETLTLNKLPGVSSLPFQQLMITVHYDNTIEFWNSSDPKNILYLGTLNINNNNNNNSVTTTTKTIEIITISFSVSNLLLTISTSSSELLIYHISDFSKRIDTLIYNNNSNNNNNNSNNNNTEQNQQQEEDGIKEDKQLPNAVFDVFKLMGKIIMGNGENITSITLNPYKSSYSTRILIGTDLGNVYHYIVSIVNNKEVGVDGVPTIPSSQVVYTLAVFSFGNCSTTTTTTTTTSISTTPSSNNVSTTTPSTVIGDSTISAAITSISLCFYPIRNSDIDSSIVYLGTSDANIMVLDLQTMKIISSFKLSNSGSGVQVGSLLFTNKRGDPIQFLFFGSINHDDAESIENLNDISTLSKIFNNDLLNSTGINGSGNGSGGGGGGGEEFKSMIEEISLIVSTIKEISIYSVSFGSNKIIQHKRLNKHDGSNKYFIDGLVHLSTQSDGKPVLISLDASTSSIELYNTINLDKLKSNSLLPIIRLPTLCSSSSSSSSSLNNNIIKFIITPSYSNGYLYIDNNNSSLLYCISNNGGHQLNQYPTLFVDNIPMPPLPKGKSKFTSFFSSKPSQQTTESNLDRIFSEDGNKIPTPSHSQQIAGISDLLNKAKEALEKRGDQLKELELKTSEMEMSSRAFSQMAKQLSKK</sequence>
<dbReference type="GO" id="GO:0045159">
    <property type="term" value="F:myosin II binding"/>
    <property type="evidence" value="ECO:0000318"/>
    <property type="project" value="GO_Central"/>
</dbReference>
<evidence type="ECO:0000256" key="4">
    <source>
        <dbReference type="PROSITE-ProRule" id="PRU00290"/>
    </source>
</evidence>
<dbReference type="GO" id="GO:0006887">
    <property type="term" value="P:exocytosis"/>
    <property type="evidence" value="ECO:0000318"/>
    <property type="project" value="GO_Central"/>
</dbReference>
<dbReference type="OMA" id="MLIGYSN"/>
<dbReference type="InterPro" id="IPR042855">
    <property type="entry name" value="V_SNARE_CC"/>
</dbReference>
<dbReference type="GeneID" id="8627383"/>
<dbReference type="PaxDb" id="44689-DDB0188631"/>
<dbReference type="eggNOG" id="KOG1983">
    <property type="taxonomic scope" value="Eukaryota"/>
</dbReference>
<dbReference type="SUPFAM" id="SSF117289">
    <property type="entry name" value="Nucleoporin domain"/>
    <property type="match status" value="1"/>
</dbReference>
<dbReference type="dictyBase" id="DDB_G0289909"/>
<dbReference type="STRING" id="44689.Q54GV1"/>
<dbReference type="InterPro" id="IPR015943">
    <property type="entry name" value="WD40/YVTN_repeat-like_dom_sf"/>
</dbReference>
<proteinExistence type="predicted"/>
<dbReference type="PROSITE" id="PS50892">
    <property type="entry name" value="V_SNARE"/>
    <property type="match status" value="1"/>
</dbReference>
<dbReference type="HOGENOM" id="CLU_284330_0_0_1"/>
<protein>
    <recommendedName>
        <fullName evidence="6">V-SNARE coiled-coil homology domain-containing protein</fullName>
    </recommendedName>
</protein>
<feature type="region of interest" description="Disordered" evidence="5">
    <location>
        <begin position="679"/>
        <end position="701"/>
    </location>
</feature>
<evidence type="ECO:0000256" key="1">
    <source>
        <dbReference type="ARBA" id="ARBA00004156"/>
    </source>
</evidence>
<feature type="domain" description="V-SNARE coiled-coil homology" evidence="6">
    <location>
        <begin position="1037"/>
        <end position="1093"/>
    </location>
</feature>
<dbReference type="InterPro" id="IPR036322">
    <property type="entry name" value="WD40_repeat_dom_sf"/>
</dbReference>
<organism evidence="7 8">
    <name type="scientific">Dictyostelium discoideum</name>
    <name type="common">Social amoeba</name>
    <dbReference type="NCBI Taxonomy" id="44689"/>
    <lineage>
        <taxon>Eukaryota</taxon>
        <taxon>Amoebozoa</taxon>
        <taxon>Evosea</taxon>
        <taxon>Eumycetozoa</taxon>
        <taxon>Dictyostelia</taxon>
        <taxon>Dictyosteliales</taxon>
        <taxon>Dictyosteliaceae</taxon>
        <taxon>Dictyostelium</taxon>
    </lineage>
</organism>
<dbReference type="KEGG" id="ddi:DDB_G0289909"/>
<dbReference type="VEuPathDB" id="AmoebaDB:DDB_G0289909"/>
<gene>
    <name evidence="7" type="ORF">DDB_G0289909</name>
</gene>
<dbReference type="Proteomes" id="UP000002195">
    <property type="component" value="Unassembled WGS sequence"/>
</dbReference>
<dbReference type="GO" id="GO:0005886">
    <property type="term" value="C:plasma membrane"/>
    <property type="evidence" value="ECO:0000318"/>
    <property type="project" value="GO_Central"/>
</dbReference>
<dbReference type="SUPFAM" id="SSF50978">
    <property type="entry name" value="WD40 repeat-like"/>
    <property type="match status" value="1"/>
</dbReference>
<accession>Q54GV1</accession>